<evidence type="ECO:0000313" key="2">
    <source>
        <dbReference type="EMBL" id="PZE18111.1"/>
    </source>
</evidence>
<feature type="transmembrane region" description="Helical" evidence="1">
    <location>
        <begin position="34"/>
        <end position="52"/>
    </location>
</feature>
<sequence>MEALFYVLNGFTIVGWLLIVFFPNYTGVLKISKYWIVGILSLAYLLMIPILVKHFDGEIFYDYSHLIALLNIKTILLACWIHYLAFDLFVGVYIVETSVKLGIKRGVYLPCLLLTLFFGPIGLLAFYIQFFIRK</sequence>
<dbReference type="EMBL" id="QKSB01000002">
    <property type="protein sequence ID" value="PZE18111.1"/>
    <property type="molecule type" value="Genomic_DNA"/>
</dbReference>
<dbReference type="RefSeq" id="WP_111062264.1">
    <property type="nucleotide sequence ID" value="NZ_JBHUCU010000002.1"/>
</dbReference>
<feature type="transmembrane region" description="Helical" evidence="1">
    <location>
        <begin position="72"/>
        <end position="95"/>
    </location>
</feature>
<feature type="transmembrane region" description="Helical" evidence="1">
    <location>
        <begin position="107"/>
        <end position="132"/>
    </location>
</feature>
<gene>
    <name evidence="2" type="ORF">DNU06_05705</name>
</gene>
<dbReference type="AlphaFoldDB" id="A0A2W1N4T6"/>
<evidence type="ECO:0000256" key="1">
    <source>
        <dbReference type="SAM" id="Phobius"/>
    </source>
</evidence>
<name>A0A2W1N4T6_9FLAO</name>
<dbReference type="InterPro" id="IPR025461">
    <property type="entry name" value="ABA4-like"/>
</dbReference>
<keyword evidence="1" id="KW-0812">Transmembrane</keyword>
<reference evidence="2 3" key="1">
    <citation type="submission" date="2018-06" db="EMBL/GenBank/DDBJ databases">
        <title>The draft genome sequence of Crocinitomix sp. SM1701.</title>
        <authorList>
            <person name="Zhang X."/>
        </authorList>
    </citation>
    <scope>NUCLEOTIDE SEQUENCE [LARGE SCALE GENOMIC DNA]</scope>
    <source>
        <strain evidence="2 3">SM1701</strain>
    </source>
</reference>
<organism evidence="2 3">
    <name type="scientific">Putridiphycobacter roseus</name>
    <dbReference type="NCBI Taxonomy" id="2219161"/>
    <lineage>
        <taxon>Bacteria</taxon>
        <taxon>Pseudomonadati</taxon>
        <taxon>Bacteroidota</taxon>
        <taxon>Flavobacteriia</taxon>
        <taxon>Flavobacteriales</taxon>
        <taxon>Crocinitomicaceae</taxon>
        <taxon>Putridiphycobacter</taxon>
    </lineage>
</organism>
<keyword evidence="1" id="KW-1133">Transmembrane helix</keyword>
<proteinExistence type="predicted"/>
<keyword evidence="1" id="KW-0472">Membrane</keyword>
<comment type="caution">
    <text evidence="2">The sequence shown here is derived from an EMBL/GenBank/DDBJ whole genome shotgun (WGS) entry which is preliminary data.</text>
</comment>
<evidence type="ECO:0000313" key="3">
    <source>
        <dbReference type="Proteomes" id="UP000249248"/>
    </source>
</evidence>
<dbReference type="Proteomes" id="UP000249248">
    <property type="component" value="Unassembled WGS sequence"/>
</dbReference>
<accession>A0A2W1N4T6</accession>
<protein>
    <submittedName>
        <fullName evidence="2">DUF4281 domain-containing protein</fullName>
    </submittedName>
</protein>
<keyword evidence="3" id="KW-1185">Reference proteome</keyword>
<feature type="transmembrane region" description="Helical" evidence="1">
    <location>
        <begin position="6"/>
        <end position="22"/>
    </location>
</feature>
<dbReference type="Pfam" id="PF14108">
    <property type="entry name" value="ABA4-like"/>
    <property type="match status" value="1"/>
</dbReference>
<dbReference type="OrthoDB" id="345237at2"/>